<protein>
    <recommendedName>
        <fullName evidence="4">IST1-like protein</fullName>
    </recommendedName>
</protein>
<organism evidence="2 3">
    <name type="scientific">Cirrhinus mrigala</name>
    <name type="common">Mrigala</name>
    <dbReference type="NCBI Taxonomy" id="683832"/>
    <lineage>
        <taxon>Eukaryota</taxon>
        <taxon>Metazoa</taxon>
        <taxon>Chordata</taxon>
        <taxon>Craniata</taxon>
        <taxon>Vertebrata</taxon>
        <taxon>Euteleostomi</taxon>
        <taxon>Actinopterygii</taxon>
        <taxon>Neopterygii</taxon>
        <taxon>Teleostei</taxon>
        <taxon>Ostariophysi</taxon>
        <taxon>Cypriniformes</taxon>
        <taxon>Cyprinidae</taxon>
        <taxon>Labeoninae</taxon>
        <taxon>Labeonini</taxon>
        <taxon>Cirrhinus</taxon>
    </lineage>
</organism>
<dbReference type="Proteomes" id="UP001529510">
    <property type="component" value="Unassembled WGS sequence"/>
</dbReference>
<sequence>PAPSSQIYDNSTLPELPSVPDTLPASSFGANANTSDDIDFDDLSRRFEELKKKT</sequence>
<evidence type="ECO:0000256" key="1">
    <source>
        <dbReference type="SAM" id="MobiDB-lite"/>
    </source>
</evidence>
<name>A0ABD0QPD7_CIRMR</name>
<feature type="region of interest" description="Disordered" evidence="1">
    <location>
        <begin position="1"/>
        <end position="38"/>
    </location>
</feature>
<reference evidence="2 3" key="1">
    <citation type="submission" date="2024-05" db="EMBL/GenBank/DDBJ databases">
        <title>Genome sequencing and assembly of Indian major carp, Cirrhinus mrigala (Hamilton, 1822).</title>
        <authorList>
            <person name="Mohindra V."/>
            <person name="Chowdhury L.M."/>
            <person name="Lal K."/>
            <person name="Jena J.K."/>
        </authorList>
    </citation>
    <scope>NUCLEOTIDE SEQUENCE [LARGE SCALE GENOMIC DNA]</scope>
    <source>
        <strain evidence="2">CM1030</strain>
        <tissue evidence="2">Blood</tissue>
    </source>
</reference>
<gene>
    <name evidence="2" type="ORF">M9458_015123</name>
</gene>
<dbReference type="EMBL" id="JAMKFB020000007">
    <property type="protein sequence ID" value="KAL0188024.1"/>
    <property type="molecule type" value="Genomic_DNA"/>
</dbReference>
<evidence type="ECO:0000313" key="2">
    <source>
        <dbReference type="EMBL" id="KAL0188024.1"/>
    </source>
</evidence>
<evidence type="ECO:0000313" key="3">
    <source>
        <dbReference type="Proteomes" id="UP001529510"/>
    </source>
</evidence>
<comment type="caution">
    <text evidence="2">The sequence shown here is derived from an EMBL/GenBank/DDBJ whole genome shotgun (WGS) entry which is preliminary data.</text>
</comment>
<keyword evidence="3" id="KW-1185">Reference proteome</keyword>
<dbReference type="AlphaFoldDB" id="A0ABD0QPD7"/>
<feature type="compositionally biased region" description="Polar residues" evidence="1">
    <location>
        <begin position="24"/>
        <end position="35"/>
    </location>
</feature>
<feature type="non-terminal residue" evidence="2">
    <location>
        <position position="1"/>
    </location>
</feature>
<proteinExistence type="predicted"/>
<feature type="compositionally biased region" description="Polar residues" evidence="1">
    <location>
        <begin position="1"/>
        <end position="13"/>
    </location>
</feature>
<accession>A0ABD0QPD7</accession>
<evidence type="ECO:0008006" key="4">
    <source>
        <dbReference type="Google" id="ProtNLM"/>
    </source>
</evidence>